<dbReference type="InterPro" id="IPR048258">
    <property type="entry name" value="Cyclins_cyclin-box"/>
</dbReference>
<feature type="domain" description="Cyclin C-terminal" evidence="8">
    <location>
        <begin position="265"/>
        <end position="383"/>
    </location>
</feature>
<evidence type="ECO:0000256" key="1">
    <source>
        <dbReference type="ARBA" id="ARBA00003222"/>
    </source>
</evidence>
<feature type="domain" description="Cyclin-like" evidence="7">
    <location>
        <begin position="269"/>
        <end position="350"/>
    </location>
</feature>
<dbReference type="InterPro" id="IPR004367">
    <property type="entry name" value="Cyclin_C-dom"/>
</dbReference>
<dbReference type="Pfam" id="PF00134">
    <property type="entry name" value="Cyclin_N"/>
    <property type="match status" value="1"/>
</dbReference>
<reference evidence="9" key="1">
    <citation type="journal article" date="2010" name="Science">
        <title>The genome of the Western clawed frog Xenopus tropicalis.</title>
        <authorList>
            <person name="Hellsten U."/>
            <person name="Harland R.M."/>
            <person name="Gilchrist M.J."/>
            <person name="Hendrix D."/>
            <person name="Jurka J."/>
            <person name="Kapitonov V."/>
            <person name="Ovcharenko I."/>
            <person name="Putnam N.H."/>
            <person name="Shu S."/>
            <person name="Taher L."/>
            <person name="Blitz I.L."/>
            <person name="Blumberg B."/>
            <person name="Dichmann D.S."/>
            <person name="Dubchak I."/>
            <person name="Amaya E."/>
            <person name="Detter J.C."/>
            <person name="Fletcher R."/>
            <person name="Gerhard D.S."/>
            <person name="Goodstein D."/>
            <person name="Graves T."/>
            <person name="Grigoriev I.V."/>
            <person name="Grimwood J."/>
            <person name="Kawashima T."/>
            <person name="Lindquist E."/>
            <person name="Lucas S.M."/>
            <person name="Mead P.E."/>
            <person name="Mitros T."/>
            <person name="Ogino H."/>
            <person name="Ohta Y."/>
            <person name="Poliakov A.V."/>
            <person name="Pollet N."/>
            <person name="Robert J."/>
            <person name="Salamov A."/>
            <person name="Sater A.K."/>
            <person name="Schmutz J."/>
            <person name="Terry A."/>
            <person name="Vize P.D."/>
            <person name="Warren W.C."/>
            <person name="Wells D."/>
            <person name="Wills A."/>
            <person name="Wilson R.K."/>
            <person name="Zimmerman L.B."/>
            <person name="Zorn A.M."/>
            <person name="Grainger R."/>
            <person name="Grammer T."/>
            <person name="Khokha M.K."/>
            <person name="Richardson P.M."/>
            <person name="Rokhsar D.S."/>
        </authorList>
    </citation>
    <scope>NUCLEOTIDE SEQUENCE [LARGE SCALE GENOMIC DNA]</scope>
    <source>
        <strain evidence="9">Nigerian</strain>
    </source>
</reference>
<protein>
    <submittedName>
        <fullName evidence="9">Cyclin B5</fullName>
    </submittedName>
</protein>
<evidence type="ECO:0000256" key="4">
    <source>
        <dbReference type="ARBA" id="ARBA00023127"/>
    </source>
</evidence>
<evidence type="ECO:0000256" key="6">
    <source>
        <dbReference type="RuleBase" id="RU000383"/>
    </source>
</evidence>
<dbReference type="SMART" id="SM00385">
    <property type="entry name" value="CYCLIN"/>
    <property type="match status" value="2"/>
</dbReference>
<keyword evidence="3" id="KW-0132">Cell division</keyword>
<sequence length="399" mass="44760">MLAGSALIECLGNWGYQSGQMDNAVVGGVVAAKAKVHGHRAPLEEISNRTVIPGRKPAIMNCKVAVKAVRQVTSRANVALRIKPTCGPRSEEPPPISMDISVKEEVLCQAFSKALNSVDDIDAEDSFNPQLCTDYVKDIYTYLRQLEVQQAVRPRYLHGMEVNERMRAILVDWLIQVHLKFQLLQETLYMAIAIMDRFLQGQPISRSKLQLVGVTSLFIASKYEEMYYPEISDFVYITDNTYSKAQIREMEMMILKELNFDLGRPLPLNFLRRASKCCSADAGQHTLAKYFMELTLLDYDMVHFHPSAIAAAALCLTQKVLNIGTWDATLQFYTGYSQDDLILPMKHMAKVIVQVNQNQTKFLSVKNKYSSSKLLKISTIPQLNSRVLTGLAAAVTPGL</sequence>
<comment type="similarity">
    <text evidence="2">Belongs to the cyclin family. Cyclin AB subfamily.</text>
</comment>
<dbReference type="InterPro" id="IPR013763">
    <property type="entry name" value="Cyclin-like_dom"/>
</dbReference>
<dbReference type="Bgee" id="ENSXETG00000010845">
    <property type="expression patterns" value="Expressed in egg cell and 8 other cell types or tissues"/>
</dbReference>
<dbReference type="FunFam" id="1.10.472.10:FF:000198">
    <property type="entry name" value="G2/mitotic-specific cyclin-B1"/>
    <property type="match status" value="1"/>
</dbReference>
<dbReference type="InParanoid" id="A0A6I8STI6"/>
<dbReference type="AlphaFoldDB" id="A0A6I8STI6"/>
<dbReference type="InterPro" id="IPR036915">
    <property type="entry name" value="Cyclin-like_sf"/>
</dbReference>
<evidence type="ECO:0000256" key="3">
    <source>
        <dbReference type="ARBA" id="ARBA00022618"/>
    </source>
</evidence>
<dbReference type="SUPFAM" id="SSF47954">
    <property type="entry name" value="Cyclin-like"/>
    <property type="match status" value="2"/>
</dbReference>
<evidence type="ECO:0000259" key="8">
    <source>
        <dbReference type="SMART" id="SM01332"/>
    </source>
</evidence>
<dbReference type="Ensembl" id="ENSXETT00000095523">
    <property type="protein sequence ID" value="ENSXETP00000096415"/>
    <property type="gene ID" value="ENSXETG00000010845"/>
</dbReference>
<dbReference type="SMART" id="SM01332">
    <property type="entry name" value="Cyclin_C"/>
    <property type="match status" value="1"/>
</dbReference>
<dbReference type="GeneTree" id="ENSGT00940000155405"/>
<dbReference type="GO" id="GO:0005829">
    <property type="term" value="C:cytosol"/>
    <property type="evidence" value="ECO:0007669"/>
    <property type="project" value="UniProtKB-ARBA"/>
</dbReference>
<organism evidence="9">
    <name type="scientific">Xenopus tropicalis</name>
    <name type="common">Western clawed frog</name>
    <name type="synonym">Silurana tropicalis</name>
    <dbReference type="NCBI Taxonomy" id="8364"/>
    <lineage>
        <taxon>Eukaryota</taxon>
        <taxon>Metazoa</taxon>
        <taxon>Chordata</taxon>
        <taxon>Craniata</taxon>
        <taxon>Vertebrata</taxon>
        <taxon>Euteleostomi</taxon>
        <taxon>Amphibia</taxon>
        <taxon>Batrachia</taxon>
        <taxon>Anura</taxon>
        <taxon>Pipoidea</taxon>
        <taxon>Pipidae</taxon>
        <taxon>Xenopodinae</taxon>
        <taxon>Xenopus</taxon>
        <taxon>Silurana</taxon>
    </lineage>
</organism>
<keyword evidence="4 6" id="KW-0195">Cyclin</keyword>
<evidence type="ECO:0000313" key="9">
    <source>
        <dbReference type="Ensembl" id="ENSXETP00000096415"/>
    </source>
</evidence>
<dbReference type="Pfam" id="PF02984">
    <property type="entry name" value="Cyclin_C"/>
    <property type="match status" value="1"/>
</dbReference>
<evidence type="ECO:0000256" key="5">
    <source>
        <dbReference type="ARBA" id="ARBA00023306"/>
    </source>
</evidence>
<gene>
    <name evidence="9" type="primary">ccnb2</name>
</gene>
<evidence type="ECO:0000259" key="7">
    <source>
        <dbReference type="SMART" id="SM00385"/>
    </source>
</evidence>
<accession>A0A6I8STI6</accession>
<proteinExistence type="inferred from homology"/>
<feature type="domain" description="Cyclin-like" evidence="7">
    <location>
        <begin position="172"/>
        <end position="256"/>
    </location>
</feature>
<reference evidence="9" key="2">
    <citation type="submission" date="2020-05" db="UniProtKB">
        <authorList>
            <consortium name="Ensembl"/>
        </authorList>
    </citation>
    <scope>IDENTIFICATION</scope>
</reference>
<dbReference type="InterPro" id="IPR039361">
    <property type="entry name" value="Cyclin"/>
</dbReference>
<evidence type="ECO:0000256" key="2">
    <source>
        <dbReference type="ARBA" id="ARBA00006955"/>
    </source>
</evidence>
<keyword evidence="5" id="KW-0131">Cell cycle</keyword>
<dbReference type="Gene3D" id="1.10.472.10">
    <property type="entry name" value="Cyclin-like"/>
    <property type="match status" value="2"/>
</dbReference>
<dbReference type="FunCoup" id="A0A6I8STI6">
    <property type="interactions" value="1282"/>
</dbReference>
<name>A0A6I8STI6_XENTR</name>
<dbReference type="PANTHER" id="PTHR10177">
    <property type="entry name" value="CYCLINS"/>
    <property type="match status" value="1"/>
</dbReference>
<dbReference type="PROSITE" id="PS00292">
    <property type="entry name" value="CYCLINS"/>
    <property type="match status" value="1"/>
</dbReference>
<dbReference type="InterPro" id="IPR006671">
    <property type="entry name" value="Cyclin_N"/>
</dbReference>
<comment type="function">
    <text evidence="1">Essential for the control of the cell cycle at the G2/M (mitosis) transition.</text>
</comment>
<dbReference type="GO" id="GO:0051301">
    <property type="term" value="P:cell division"/>
    <property type="evidence" value="ECO:0007669"/>
    <property type="project" value="UniProtKB-KW"/>
</dbReference>